<dbReference type="PANTHER" id="PTHR43685">
    <property type="entry name" value="GLYCOSYLTRANSFERASE"/>
    <property type="match status" value="1"/>
</dbReference>
<dbReference type="KEGG" id="plad:PPGU16_24830"/>
<dbReference type="Gene3D" id="3.90.550.10">
    <property type="entry name" value="Spore Coat Polysaccharide Biosynthesis Protein SpsA, Chain A"/>
    <property type="match status" value="2"/>
</dbReference>
<reference evidence="3 4" key="1">
    <citation type="journal article" date="2020" name="Genes (Basel)">
        <title>Genomic Comparison of Insect Gut Symbionts from Divergent Burkholderia Subclades.</title>
        <authorList>
            <person name="Takeshita K."/>
            <person name="Kikuchi Y."/>
        </authorList>
    </citation>
    <scope>NUCLEOTIDE SEQUENCE [LARGE SCALE GENOMIC DNA]</scope>
    <source>
        <strain evidence="3 4">PGU16</strain>
    </source>
</reference>
<evidence type="ECO:0000259" key="1">
    <source>
        <dbReference type="Pfam" id="PF00535"/>
    </source>
</evidence>
<dbReference type="CDD" id="cd04184">
    <property type="entry name" value="GT2_RfbC_Mx_like"/>
    <property type="match status" value="1"/>
</dbReference>
<protein>
    <recommendedName>
        <fullName evidence="5">Glycosyl transferase family 2</fullName>
    </recommendedName>
</protein>
<dbReference type="GO" id="GO:0008757">
    <property type="term" value="F:S-adenosylmethionine-dependent methyltransferase activity"/>
    <property type="evidence" value="ECO:0007669"/>
    <property type="project" value="InterPro"/>
</dbReference>
<dbReference type="Pfam" id="PF08241">
    <property type="entry name" value="Methyltransf_11"/>
    <property type="match status" value="1"/>
</dbReference>
<dbReference type="Pfam" id="PF00535">
    <property type="entry name" value="Glycos_transf_2"/>
    <property type="match status" value="1"/>
</dbReference>
<organism evidence="3 4">
    <name type="scientific">Paraburkholderia largidicola</name>
    <dbReference type="NCBI Taxonomy" id="3014751"/>
    <lineage>
        <taxon>Bacteria</taxon>
        <taxon>Pseudomonadati</taxon>
        <taxon>Pseudomonadota</taxon>
        <taxon>Betaproteobacteria</taxon>
        <taxon>Burkholderiales</taxon>
        <taxon>Burkholderiaceae</taxon>
        <taxon>Paraburkholderia</taxon>
    </lineage>
</organism>
<dbReference type="GO" id="GO:0044010">
    <property type="term" value="P:single-species biofilm formation"/>
    <property type="evidence" value="ECO:0007669"/>
    <property type="project" value="TreeGrafter"/>
</dbReference>
<dbReference type="EMBL" id="AP023174">
    <property type="protein sequence ID" value="BCF89416.1"/>
    <property type="molecule type" value="Genomic_DNA"/>
</dbReference>
<proteinExistence type="predicted"/>
<keyword evidence="4" id="KW-1185">Reference proteome</keyword>
<gene>
    <name evidence="3" type="ORF">PPGU16_24830</name>
</gene>
<dbReference type="SUPFAM" id="SSF53448">
    <property type="entry name" value="Nucleotide-diphospho-sugar transferases"/>
    <property type="match status" value="2"/>
</dbReference>
<dbReference type="SUPFAM" id="SSF53335">
    <property type="entry name" value="S-adenosyl-L-methionine-dependent methyltransferases"/>
    <property type="match status" value="1"/>
</dbReference>
<dbReference type="PANTHER" id="PTHR43685:SF2">
    <property type="entry name" value="GLYCOSYLTRANSFERASE 2-LIKE DOMAIN-CONTAINING PROTEIN"/>
    <property type="match status" value="1"/>
</dbReference>
<dbReference type="CDD" id="cd02440">
    <property type="entry name" value="AdoMet_MTases"/>
    <property type="match status" value="1"/>
</dbReference>
<dbReference type="InterPro" id="IPR001173">
    <property type="entry name" value="Glyco_trans_2-like"/>
</dbReference>
<feature type="domain" description="Methyltransferase type 11" evidence="2">
    <location>
        <begin position="37"/>
        <end position="130"/>
    </location>
</feature>
<dbReference type="RefSeq" id="WP_180720282.1">
    <property type="nucleotide sequence ID" value="NZ_AP023174.1"/>
</dbReference>
<name>A0A7I8BKY9_9BURK</name>
<evidence type="ECO:0000313" key="4">
    <source>
        <dbReference type="Proteomes" id="UP000510888"/>
    </source>
</evidence>
<dbReference type="InterPro" id="IPR029063">
    <property type="entry name" value="SAM-dependent_MTases_sf"/>
</dbReference>
<sequence>MEHTGERFAPGQQGNIELEHLHRYISAGSLCVGKDVLEIGVGDGYGASILARIARNVTGLDLSVDAIHSAQQTYGSERLEFRTGSALGIPLETASVDVVVSLNATGWREAPEAMMAEIKRVLRSDGVLVMSYSDGCNAPEAQFEAFAKAHFAHVSLHGPRIGRQQDLGDPTHLIAVASDSSAPSKLASGAFDWSARDLAPRHELASDVTSARLKEDDETLVALRVQLTDSLARVTRLEAEEKELRAALTNVGASAARLSAAVESYRSSFSWRITAPLRVTLRLLRRAKRLAAVPYRIVRGASTASYTPVKDLQRTTNGFVSTGDDPQFSVAAGWSGIRPGWALIELEIESGQMPLSPVVYAFAGDNGEQVFSFPITGYVKGLERRLIVLPAGVRSLRFDPVDRSDVHFAIKRLNVRSISKLGLVREGYTSLDSEQRGLLIKETLRGNLHAVKSLVRGGVVGKYDKGEYRAWVELYDTLTPDDIVRIRELGDALAQKPLISVLMPVYNPRPKYLRKALDSVLAQTYPNWELCIADDASTNPEVRTVLEEYMAKDGRIKVTFREKNGHISASSNSALELVTGEFIALMDHDDAIPAHALFAVAEEINTHPQVDMIYTDEDKIDEDDNRHDPYFKSDWNQELFYSQNFVAHMGIYRASIVKKIKGFRIGFEGSQDYDFVLRFLLHTQASRIRHIPHVLYHWRIFPGVTSFSTDNPDKSVNTAHRALVEYFEQAEPGAEVVPIEQFPSWWRVKRQAPARPPRVSLIVPTRDRLDVLQVAISGLLNETEYESLEVVIVDNESVERETLEYFELIKQDPRVKVLRVEGAFNFSKLNNLAAKIATGSLLGFVNNDIKVIHPGWLTELVTQASQRNVGAVGAKLYYANDTIQHAGVVLGLYGVAAHGHRHFPRNSVGYFGRPMLVQNVSAVTAACMLVPKHVFDEVGGYNEKNLSVGYNDVDLCLKIREAGYDIVFTPFAELYHLESVSRGENLSPAQIERDARERTYMLSRWGGEIAHDPFYSPNLTLNSEDYRLAFPPRAPKSWKTP</sequence>
<dbReference type="AlphaFoldDB" id="A0A7I8BKY9"/>
<dbReference type="Gene3D" id="3.40.50.150">
    <property type="entry name" value="Vaccinia Virus protein VP39"/>
    <property type="match status" value="1"/>
</dbReference>
<dbReference type="InterPro" id="IPR050834">
    <property type="entry name" value="Glycosyltransf_2"/>
</dbReference>
<evidence type="ECO:0008006" key="5">
    <source>
        <dbReference type="Google" id="ProtNLM"/>
    </source>
</evidence>
<evidence type="ECO:0000313" key="3">
    <source>
        <dbReference type="EMBL" id="BCF89416.1"/>
    </source>
</evidence>
<dbReference type="InterPro" id="IPR029044">
    <property type="entry name" value="Nucleotide-diphossugar_trans"/>
</dbReference>
<dbReference type="InterPro" id="IPR013216">
    <property type="entry name" value="Methyltransf_11"/>
</dbReference>
<feature type="domain" description="Glycosyltransferase 2-like" evidence="1">
    <location>
        <begin position="500"/>
        <end position="660"/>
    </location>
</feature>
<accession>A0A7I8BKY9</accession>
<dbReference type="Pfam" id="PF13641">
    <property type="entry name" value="Glyco_tranf_2_3"/>
    <property type="match status" value="1"/>
</dbReference>
<dbReference type="Proteomes" id="UP000510888">
    <property type="component" value="Chromosome 1"/>
</dbReference>
<evidence type="ECO:0000259" key="2">
    <source>
        <dbReference type="Pfam" id="PF08241"/>
    </source>
</evidence>